<reference evidence="2" key="1">
    <citation type="journal article" date="2018" name="Genome Biol. Evol.">
        <title>Genomics and development of Lentinus tigrinus, a white-rot wood-decaying mushroom with dimorphic fruiting bodies.</title>
        <authorList>
            <person name="Wu B."/>
            <person name="Xu Z."/>
            <person name="Knudson A."/>
            <person name="Carlson A."/>
            <person name="Chen N."/>
            <person name="Kovaka S."/>
            <person name="LaButti K."/>
            <person name="Lipzen A."/>
            <person name="Pennachio C."/>
            <person name="Riley R."/>
            <person name="Schakwitz W."/>
            <person name="Umezawa K."/>
            <person name="Ohm R.A."/>
            <person name="Grigoriev I.V."/>
            <person name="Nagy L.G."/>
            <person name="Gibbons J."/>
            <person name="Hibbett D."/>
        </authorList>
    </citation>
    <scope>NUCLEOTIDE SEQUENCE [LARGE SCALE GENOMIC DNA]</scope>
    <source>
        <strain evidence="2">ALCF2SS1-6</strain>
    </source>
</reference>
<dbReference type="InterPro" id="IPR011333">
    <property type="entry name" value="SKP1/BTB/POZ_sf"/>
</dbReference>
<dbReference type="OrthoDB" id="3268787at2759"/>
<protein>
    <recommendedName>
        <fullName evidence="1">BTB domain-containing protein</fullName>
    </recommendedName>
</protein>
<organism evidence="2 3">
    <name type="scientific">Lentinus tigrinus ALCF2SS1-6</name>
    <dbReference type="NCBI Taxonomy" id="1328759"/>
    <lineage>
        <taxon>Eukaryota</taxon>
        <taxon>Fungi</taxon>
        <taxon>Dikarya</taxon>
        <taxon>Basidiomycota</taxon>
        <taxon>Agaricomycotina</taxon>
        <taxon>Agaricomycetes</taxon>
        <taxon>Polyporales</taxon>
        <taxon>Polyporaceae</taxon>
        <taxon>Lentinus</taxon>
    </lineage>
</organism>
<evidence type="ECO:0000313" key="2">
    <source>
        <dbReference type="EMBL" id="RPD60552.1"/>
    </source>
</evidence>
<dbReference type="AlphaFoldDB" id="A0A5C2S9R6"/>
<proteinExistence type="predicted"/>
<dbReference type="SUPFAM" id="SSF54695">
    <property type="entry name" value="POZ domain"/>
    <property type="match status" value="1"/>
</dbReference>
<evidence type="ECO:0000259" key="1">
    <source>
        <dbReference type="PROSITE" id="PS50097"/>
    </source>
</evidence>
<dbReference type="STRING" id="1328759.A0A5C2S9R6"/>
<dbReference type="PROSITE" id="PS50097">
    <property type="entry name" value="BTB"/>
    <property type="match status" value="1"/>
</dbReference>
<sequence>MEANVTLLERHPKLYLPDGDIVLRAAKSTPPATADDGTRQYQLFRVHKFLLKYHSAPLGHMFADASVAPDEMYDGVPMVEMHGDRAEDLGMLLNYIYNPAELNFKRFDPSIPLVVSGAIRIADKYLIESLRDRLVKQVCADWPTTLQEWDQFDAELSVIRKNEAAFCELIPEPISAILFAQEFGCTQILPAAFYQLSRIIYGYEWDNAEMRELMTLCPLARWSLLDKDPANLVRCLRGFQELDNFYLDAFELLSAECRDMYMVDSEDMSEDQAEDRSPCVPFLDRLISLVWEKRRRDSLWNRDPLRFLQECINCLQRPELSKEYFPKGLCKHCSDSLRSTIRDRRRDIWELLPQYFNLT</sequence>
<gene>
    <name evidence="2" type="ORF">L227DRAFT_525720</name>
</gene>
<evidence type="ECO:0000313" key="3">
    <source>
        <dbReference type="Proteomes" id="UP000313359"/>
    </source>
</evidence>
<accession>A0A5C2S9R6</accession>
<dbReference type="Proteomes" id="UP000313359">
    <property type="component" value="Unassembled WGS sequence"/>
</dbReference>
<dbReference type="EMBL" id="ML122265">
    <property type="protein sequence ID" value="RPD60552.1"/>
    <property type="molecule type" value="Genomic_DNA"/>
</dbReference>
<dbReference type="Pfam" id="PF00651">
    <property type="entry name" value="BTB"/>
    <property type="match status" value="1"/>
</dbReference>
<dbReference type="Gene3D" id="3.30.710.10">
    <property type="entry name" value="Potassium Channel Kv1.1, Chain A"/>
    <property type="match status" value="1"/>
</dbReference>
<feature type="domain" description="BTB" evidence="1">
    <location>
        <begin position="19"/>
        <end position="98"/>
    </location>
</feature>
<dbReference type="InterPro" id="IPR000210">
    <property type="entry name" value="BTB/POZ_dom"/>
</dbReference>
<keyword evidence="3" id="KW-1185">Reference proteome</keyword>
<name>A0A5C2S9R6_9APHY</name>